<keyword evidence="2" id="KW-1185">Reference proteome</keyword>
<sequence length="55" mass="5866">MFAAAAAANARNGRANLFRFTLLLAGNMKVTVFSKCKMERHSAQCCAAAMLAVSE</sequence>
<comment type="caution">
    <text evidence="1">The sequence shown here is derived from an EMBL/GenBank/DDBJ whole genome shotgun (WGS) entry which is preliminary data.</text>
</comment>
<protein>
    <submittedName>
        <fullName evidence="1">Uncharacterized protein</fullName>
    </submittedName>
</protein>
<reference evidence="1 2" key="1">
    <citation type="submission" date="2017-07" db="EMBL/GenBank/DDBJ databases">
        <title>Phylogenetic study on the rhizospheric bacterium Ochrobactrum sp. A44.</title>
        <authorList>
            <person name="Krzyzanowska D.M."/>
            <person name="Ossowicki A."/>
            <person name="Rajewska M."/>
            <person name="Maciag T."/>
            <person name="Kaczynski Z."/>
            <person name="Czerwicka M."/>
            <person name="Jafra S."/>
        </authorList>
    </citation>
    <scope>NUCLEOTIDE SEQUENCE [LARGE SCALE GENOMIC DNA]</scope>
    <source>
        <strain evidence="1 2">CCUG 30717</strain>
    </source>
</reference>
<gene>
    <name evidence="1" type="ORF">CEV34_3453</name>
</gene>
<dbReference type="EMBL" id="NNRM01000039">
    <property type="protein sequence ID" value="OYR23449.1"/>
    <property type="molecule type" value="Genomic_DNA"/>
</dbReference>
<dbReference type="AlphaFoldDB" id="A0A256G8P4"/>
<organism evidence="1 2">
    <name type="scientific">Brucella pseudogrignonensis</name>
    <dbReference type="NCBI Taxonomy" id="419475"/>
    <lineage>
        <taxon>Bacteria</taxon>
        <taxon>Pseudomonadati</taxon>
        <taxon>Pseudomonadota</taxon>
        <taxon>Alphaproteobacteria</taxon>
        <taxon>Hyphomicrobiales</taxon>
        <taxon>Brucellaceae</taxon>
        <taxon>Brucella/Ochrobactrum group</taxon>
        <taxon>Brucella</taxon>
    </lineage>
</organism>
<proteinExistence type="predicted"/>
<evidence type="ECO:0000313" key="1">
    <source>
        <dbReference type="EMBL" id="OYR23449.1"/>
    </source>
</evidence>
<name>A0A256G8P4_9HYPH</name>
<evidence type="ECO:0000313" key="2">
    <source>
        <dbReference type="Proteomes" id="UP000216188"/>
    </source>
</evidence>
<accession>A0A256G8P4</accession>
<dbReference type="Proteomes" id="UP000216188">
    <property type="component" value="Unassembled WGS sequence"/>
</dbReference>